<protein>
    <recommendedName>
        <fullName evidence="7">Carboxylesterase type B domain-containing protein</fullName>
    </recommendedName>
</protein>
<name>A0A9J6ELG3_RHIMP</name>
<dbReference type="PANTHER" id="PTHR43918:SF4">
    <property type="entry name" value="CARBOXYLIC ESTER HYDROLASE"/>
    <property type="match status" value="1"/>
</dbReference>
<reference evidence="8" key="1">
    <citation type="journal article" date="2020" name="Cell">
        <title>Large-Scale Comparative Analyses of Tick Genomes Elucidate Their Genetic Diversity and Vector Capacities.</title>
        <authorList>
            <consortium name="Tick Genome and Microbiome Consortium (TIGMIC)"/>
            <person name="Jia N."/>
            <person name="Wang J."/>
            <person name="Shi W."/>
            <person name="Du L."/>
            <person name="Sun Y."/>
            <person name="Zhan W."/>
            <person name="Jiang J.F."/>
            <person name="Wang Q."/>
            <person name="Zhang B."/>
            <person name="Ji P."/>
            <person name="Bell-Sakyi L."/>
            <person name="Cui X.M."/>
            <person name="Yuan T.T."/>
            <person name="Jiang B.G."/>
            <person name="Yang W.F."/>
            <person name="Lam T.T."/>
            <person name="Chang Q.C."/>
            <person name="Ding S.J."/>
            <person name="Wang X.J."/>
            <person name="Zhu J.G."/>
            <person name="Ruan X.D."/>
            <person name="Zhao L."/>
            <person name="Wei J.T."/>
            <person name="Ye R.Z."/>
            <person name="Que T.C."/>
            <person name="Du C.H."/>
            <person name="Zhou Y.H."/>
            <person name="Cheng J.X."/>
            <person name="Dai P.F."/>
            <person name="Guo W.B."/>
            <person name="Han X.H."/>
            <person name="Huang E.J."/>
            <person name="Li L.F."/>
            <person name="Wei W."/>
            <person name="Gao Y.C."/>
            <person name="Liu J.Z."/>
            <person name="Shao H.Z."/>
            <person name="Wang X."/>
            <person name="Wang C.C."/>
            <person name="Yang T.C."/>
            <person name="Huo Q.B."/>
            <person name="Li W."/>
            <person name="Chen H.Y."/>
            <person name="Chen S.E."/>
            <person name="Zhou L.G."/>
            <person name="Ni X.B."/>
            <person name="Tian J.H."/>
            <person name="Sheng Y."/>
            <person name="Liu T."/>
            <person name="Pan Y.S."/>
            <person name="Xia L.Y."/>
            <person name="Li J."/>
            <person name="Zhao F."/>
            <person name="Cao W.C."/>
        </authorList>
    </citation>
    <scope>NUCLEOTIDE SEQUENCE</scope>
    <source>
        <strain evidence="8">Rmic-2018</strain>
    </source>
</reference>
<dbReference type="Proteomes" id="UP000821866">
    <property type="component" value="Chromosome 11"/>
</dbReference>
<keyword evidence="6" id="KW-0472">Membrane</keyword>
<evidence type="ECO:0000256" key="4">
    <source>
        <dbReference type="ARBA" id="ARBA00023180"/>
    </source>
</evidence>
<proteinExistence type="inferred from homology"/>
<dbReference type="GO" id="GO:0003990">
    <property type="term" value="F:acetylcholinesterase activity"/>
    <property type="evidence" value="ECO:0007669"/>
    <property type="project" value="TreeGrafter"/>
</dbReference>
<dbReference type="AlphaFoldDB" id="A0A9J6ELG3"/>
<dbReference type="InterPro" id="IPR029058">
    <property type="entry name" value="AB_hydrolase_fold"/>
</dbReference>
<sequence length="577" mass="62025">MKVATTPKFRVGLPEKPEDLEYGRAGPPPPFSGHTASDRLSPATGPPHLPLAAEEEGEPAFSTRPFAHPMSPGETATSAHPRASADPPTHTEQPNQAFPHRKAPNGHPDHLPTGPNDHSAEGNRTEGVYMAVVPGPGSDARHPPTETVNGAGTQHTTPTLPSAEAEHHIVKDARERASDEKTGDALRCRCSRSTALTVAFVLVLALALLMVVMAVLDYLRLRDRPLVSGRFGAVRGQRLVVKDQGRELTVDAFLGLPFAKLPGGQLRFNPPQPLDSPLGKDGGQKPLDSNHKRPPCPQHDFYLGRDVVSTSNASEDCLHLNIWAPPSNCTTGIEPGPCDRWPVLFFLYGAAFQNGGNSFDLYDGRYLAALGNLVVVVPNYRVGALGFLCGPTQKGIPGNAGLQDQRLAFEWTLANIVSFGGDTSQMVLAGHDAGASSLGYHLFYGDVAFWTRNVTRFILQSGGPYHSDPVPWSRRYESQGMEGARRLAESLHCSPSNLSTDRAVSCLQDADVGAVARNPLALNFGPVFNRAPLSMPIEAHNGQAVSGTKVRATLEISERFLWSVASWEKKSDPVSAC</sequence>
<feature type="compositionally biased region" description="Basic and acidic residues" evidence="5">
    <location>
        <begin position="13"/>
        <end position="22"/>
    </location>
</feature>
<dbReference type="Gene3D" id="3.40.50.1820">
    <property type="entry name" value="alpha/beta hydrolase"/>
    <property type="match status" value="1"/>
</dbReference>
<dbReference type="GO" id="GO:0005886">
    <property type="term" value="C:plasma membrane"/>
    <property type="evidence" value="ECO:0007669"/>
    <property type="project" value="TreeGrafter"/>
</dbReference>
<dbReference type="VEuPathDB" id="VectorBase:LOC119169292"/>
<evidence type="ECO:0000256" key="5">
    <source>
        <dbReference type="SAM" id="MobiDB-lite"/>
    </source>
</evidence>
<dbReference type="PANTHER" id="PTHR43918">
    <property type="entry name" value="ACETYLCHOLINESTERASE"/>
    <property type="match status" value="1"/>
</dbReference>
<keyword evidence="6" id="KW-1133">Transmembrane helix</keyword>
<keyword evidence="2" id="KW-0719">Serine esterase</keyword>
<dbReference type="InterPro" id="IPR050654">
    <property type="entry name" value="AChE-related_enzymes"/>
</dbReference>
<evidence type="ECO:0000256" key="3">
    <source>
        <dbReference type="ARBA" id="ARBA00022801"/>
    </source>
</evidence>
<dbReference type="GO" id="GO:0006581">
    <property type="term" value="P:acetylcholine catabolic process"/>
    <property type="evidence" value="ECO:0007669"/>
    <property type="project" value="TreeGrafter"/>
</dbReference>
<dbReference type="GO" id="GO:0005615">
    <property type="term" value="C:extracellular space"/>
    <property type="evidence" value="ECO:0007669"/>
    <property type="project" value="TreeGrafter"/>
</dbReference>
<keyword evidence="3" id="KW-0378">Hydrolase</keyword>
<feature type="domain" description="Carboxylesterase type B" evidence="7">
    <location>
        <begin position="225"/>
        <end position="515"/>
    </location>
</feature>
<reference evidence="8" key="2">
    <citation type="submission" date="2021-09" db="EMBL/GenBank/DDBJ databases">
        <authorList>
            <person name="Jia N."/>
            <person name="Wang J."/>
            <person name="Shi W."/>
            <person name="Du L."/>
            <person name="Sun Y."/>
            <person name="Zhan W."/>
            <person name="Jiang J."/>
            <person name="Wang Q."/>
            <person name="Zhang B."/>
            <person name="Ji P."/>
            <person name="Sakyi L.B."/>
            <person name="Cui X."/>
            <person name="Yuan T."/>
            <person name="Jiang B."/>
            <person name="Yang W."/>
            <person name="Lam T.T.-Y."/>
            <person name="Chang Q."/>
            <person name="Ding S."/>
            <person name="Wang X."/>
            <person name="Zhu J."/>
            <person name="Ruan X."/>
            <person name="Zhao L."/>
            <person name="Wei J."/>
            <person name="Que T."/>
            <person name="Du C."/>
            <person name="Cheng J."/>
            <person name="Dai P."/>
            <person name="Han X."/>
            <person name="Huang E."/>
            <person name="Gao Y."/>
            <person name="Liu J."/>
            <person name="Shao H."/>
            <person name="Ye R."/>
            <person name="Li L."/>
            <person name="Wei W."/>
            <person name="Wang X."/>
            <person name="Wang C."/>
            <person name="Huo Q."/>
            <person name="Li W."/>
            <person name="Guo W."/>
            <person name="Chen H."/>
            <person name="Chen S."/>
            <person name="Zhou L."/>
            <person name="Zhou L."/>
            <person name="Ni X."/>
            <person name="Tian J."/>
            <person name="Zhou Y."/>
            <person name="Sheng Y."/>
            <person name="Liu T."/>
            <person name="Pan Y."/>
            <person name="Xia L."/>
            <person name="Li J."/>
            <person name="Zhao F."/>
            <person name="Cao W."/>
        </authorList>
    </citation>
    <scope>NUCLEOTIDE SEQUENCE</scope>
    <source>
        <strain evidence="8">Rmic-2018</strain>
        <tissue evidence="8">Larvae</tissue>
    </source>
</reference>
<organism evidence="8 9">
    <name type="scientific">Rhipicephalus microplus</name>
    <name type="common">Cattle tick</name>
    <name type="synonym">Boophilus microplus</name>
    <dbReference type="NCBI Taxonomy" id="6941"/>
    <lineage>
        <taxon>Eukaryota</taxon>
        <taxon>Metazoa</taxon>
        <taxon>Ecdysozoa</taxon>
        <taxon>Arthropoda</taxon>
        <taxon>Chelicerata</taxon>
        <taxon>Arachnida</taxon>
        <taxon>Acari</taxon>
        <taxon>Parasitiformes</taxon>
        <taxon>Ixodida</taxon>
        <taxon>Ixodoidea</taxon>
        <taxon>Ixodidae</taxon>
        <taxon>Rhipicephalinae</taxon>
        <taxon>Rhipicephalus</taxon>
        <taxon>Boophilus</taxon>
    </lineage>
</organism>
<dbReference type="InterPro" id="IPR002018">
    <property type="entry name" value="CarbesteraseB"/>
</dbReference>
<dbReference type="EMBL" id="JABSTU010000003">
    <property type="protein sequence ID" value="KAH8035321.1"/>
    <property type="molecule type" value="Genomic_DNA"/>
</dbReference>
<evidence type="ECO:0000313" key="9">
    <source>
        <dbReference type="Proteomes" id="UP000821866"/>
    </source>
</evidence>
<evidence type="ECO:0000313" key="8">
    <source>
        <dbReference type="EMBL" id="KAH8035321.1"/>
    </source>
</evidence>
<evidence type="ECO:0000256" key="1">
    <source>
        <dbReference type="ARBA" id="ARBA00005964"/>
    </source>
</evidence>
<feature type="region of interest" description="Disordered" evidence="5">
    <location>
        <begin position="1"/>
        <end position="122"/>
    </location>
</feature>
<dbReference type="SUPFAM" id="SSF53474">
    <property type="entry name" value="alpha/beta-Hydrolases"/>
    <property type="match status" value="1"/>
</dbReference>
<dbReference type="GO" id="GO:0019695">
    <property type="term" value="P:choline metabolic process"/>
    <property type="evidence" value="ECO:0007669"/>
    <property type="project" value="TreeGrafter"/>
</dbReference>
<dbReference type="Pfam" id="PF00135">
    <property type="entry name" value="COesterase"/>
    <property type="match status" value="1"/>
</dbReference>
<comment type="similarity">
    <text evidence="1">Belongs to the type-B carboxylesterase/lipase family.</text>
</comment>
<evidence type="ECO:0000256" key="2">
    <source>
        <dbReference type="ARBA" id="ARBA00022487"/>
    </source>
</evidence>
<evidence type="ECO:0000259" key="7">
    <source>
        <dbReference type="Pfam" id="PF00135"/>
    </source>
</evidence>
<feature type="transmembrane region" description="Helical" evidence="6">
    <location>
        <begin position="195"/>
        <end position="216"/>
    </location>
</feature>
<evidence type="ECO:0000256" key="6">
    <source>
        <dbReference type="SAM" id="Phobius"/>
    </source>
</evidence>
<feature type="region of interest" description="Disordered" evidence="5">
    <location>
        <begin position="269"/>
        <end position="291"/>
    </location>
</feature>
<gene>
    <name evidence="8" type="ORF">HPB51_004562</name>
</gene>
<accession>A0A9J6ELG3</accession>
<keyword evidence="4" id="KW-0325">Glycoprotein</keyword>
<comment type="caution">
    <text evidence="8">The sequence shown here is derived from an EMBL/GenBank/DDBJ whole genome shotgun (WGS) entry which is preliminary data.</text>
</comment>
<keyword evidence="6" id="KW-0812">Transmembrane</keyword>
<keyword evidence="9" id="KW-1185">Reference proteome</keyword>